<dbReference type="Proteomes" id="UP000789739">
    <property type="component" value="Unassembled WGS sequence"/>
</dbReference>
<gene>
    <name evidence="1" type="ORF">PBRASI_LOCUS10133</name>
</gene>
<reference evidence="1" key="1">
    <citation type="submission" date="2021-06" db="EMBL/GenBank/DDBJ databases">
        <authorList>
            <person name="Kallberg Y."/>
            <person name="Tangrot J."/>
            <person name="Rosling A."/>
        </authorList>
    </citation>
    <scope>NUCLEOTIDE SEQUENCE</scope>
    <source>
        <strain evidence="1">BR232B</strain>
    </source>
</reference>
<dbReference type="AlphaFoldDB" id="A0A9N9DP29"/>
<protein>
    <submittedName>
        <fullName evidence="1">673_t:CDS:1</fullName>
    </submittedName>
</protein>
<dbReference type="EMBL" id="CAJVPI010002706">
    <property type="protein sequence ID" value="CAG8648098.1"/>
    <property type="molecule type" value="Genomic_DNA"/>
</dbReference>
<organism evidence="1 2">
    <name type="scientific">Paraglomus brasilianum</name>
    <dbReference type="NCBI Taxonomy" id="144538"/>
    <lineage>
        <taxon>Eukaryota</taxon>
        <taxon>Fungi</taxon>
        <taxon>Fungi incertae sedis</taxon>
        <taxon>Mucoromycota</taxon>
        <taxon>Glomeromycotina</taxon>
        <taxon>Glomeromycetes</taxon>
        <taxon>Paraglomerales</taxon>
        <taxon>Paraglomeraceae</taxon>
        <taxon>Paraglomus</taxon>
    </lineage>
</organism>
<dbReference type="OrthoDB" id="2406852at2759"/>
<sequence length="78" mass="9093">MATNATNADIVTQLGLNNEETEAFNRMSRRERRRFNAQPDNNSKLHLFKHSRKEKNLGEKIGHWPKTSWLAVISTWLS</sequence>
<evidence type="ECO:0000313" key="2">
    <source>
        <dbReference type="Proteomes" id="UP000789739"/>
    </source>
</evidence>
<keyword evidence="2" id="KW-1185">Reference proteome</keyword>
<accession>A0A9N9DP29</accession>
<evidence type="ECO:0000313" key="1">
    <source>
        <dbReference type="EMBL" id="CAG8648098.1"/>
    </source>
</evidence>
<proteinExistence type="predicted"/>
<comment type="caution">
    <text evidence="1">The sequence shown here is derived from an EMBL/GenBank/DDBJ whole genome shotgun (WGS) entry which is preliminary data.</text>
</comment>
<name>A0A9N9DP29_9GLOM</name>